<dbReference type="Proteomes" id="UP000319817">
    <property type="component" value="Chromosome"/>
</dbReference>
<reference evidence="1 2" key="1">
    <citation type="submission" date="2019-02" db="EMBL/GenBank/DDBJ databases">
        <title>Deep-cultivation of Planctomycetes and their phenomic and genomic characterization uncovers novel biology.</title>
        <authorList>
            <person name="Wiegand S."/>
            <person name="Jogler M."/>
            <person name="Boedeker C."/>
            <person name="Pinto D."/>
            <person name="Vollmers J."/>
            <person name="Rivas-Marin E."/>
            <person name="Kohn T."/>
            <person name="Peeters S.H."/>
            <person name="Heuer A."/>
            <person name="Rast P."/>
            <person name="Oberbeckmann S."/>
            <person name="Bunk B."/>
            <person name="Jeske O."/>
            <person name="Meyerdierks A."/>
            <person name="Storesund J.E."/>
            <person name="Kallscheuer N."/>
            <person name="Luecker S."/>
            <person name="Lage O.M."/>
            <person name="Pohl T."/>
            <person name="Merkel B.J."/>
            <person name="Hornburger P."/>
            <person name="Mueller R.-W."/>
            <person name="Bruemmer F."/>
            <person name="Labrenz M."/>
            <person name="Spormann A.M."/>
            <person name="Op den Camp H."/>
            <person name="Overmann J."/>
            <person name="Amann R."/>
            <person name="Jetten M.S.M."/>
            <person name="Mascher T."/>
            <person name="Medema M.H."/>
            <person name="Devos D.P."/>
            <person name="Kaster A.-K."/>
            <person name="Ovreas L."/>
            <person name="Rohde M."/>
            <person name="Galperin M.Y."/>
            <person name="Jogler C."/>
        </authorList>
    </citation>
    <scope>NUCLEOTIDE SEQUENCE [LARGE SCALE GENOMIC DNA]</scope>
    <source>
        <strain evidence="1 2">K23_9</strain>
    </source>
</reference>
<protein>
    <submittedName>
        <fullName evidence="1">Uncharacterized protein</fullName>
    </submittedName>
</protein>
<evidence type="ECO:0000313" key="1">
    <source>
        <dbReference type="EMBL" id="QDT10689.1"/>
    </source>
</evidence>
<gene>
    <name evidence="1" type="ORF">K239x_26470</name>
</gene>
<dbReference type="OrthoDB" id="232875at2"/>
<organism evidence="1 2">
    <name type="scientific">Stieleria marina</name>
    <dbReference type="NCBI Taxonomy" id="1930275"/>
    <lineage>
        <taxon>Bacteria</taxon>
        <taxon>Pseudomonadati</taxon>
        <taxon>Planctomycetota</taxon>
        <taxon>Planctomycetia</taxon>
        <taxon>Pirellulales</taxon>
        <taxon>Pirellulaceae</taxon>
        <taxon>Stieleria</taxon>
    </lineage>
</organism>
<dbReference type="AlphaFoldDB" id="A0A517NU83"/>
<accession>A0A517NU83</accession>
<sequence>MPAFRSPSFLNNDFGSVDLDLLRDFLLPFSDYFAARNFTISADTSFDEDQFKKLARLLRTPTRSAPSELIEAQFHIDEVANDRGMESLILAYSKAGIPLPTNDELTPADLAMRTWMIHPELLRRSNYERIATSQRSFRHYMNRHERPMPFQLPTTVVINAMEKRLSTFNRDRHRGGGTALWMHDVGDVLAFVVRRGENLKRGEYIEGENSRYQVQRPAGYDTILVQKQLGELHVHASLISEHREYCRLIGEHLFGDEDFFPTSELFDLSPIHELGEDIESPAFIDGIESVQLDEVTEMFMGSQNLTKTFRGRRIFVQLREHQQQLTLGTRITKAKFRFTLRDYPEVTATIHSGNIISYSRQVGVELIEAWMTHHGIKTTGLPRDPAIPTTLASALSDPKPAGTTASVAGRAG</sequence>
<evidence type="ECO:0000313" key="2">
    <source>
        <dbReference type="Proteomes" id="UP000319817"/>
    </source>
</evidence>
<dbReference type="EMBL" id="CP036526">
    <property type="protein sequence ID" value="QDT10689.1"/>
    <property type="molecule type" value="Genomic_DNA"/>
</dbReference>
<name>A0A517NU83_9BACT</name>
<dbReference type="RefSeq" id="WP_145418419.1">
    <property type="nucleotide sequence ID" value="NZ_CP036526.1"/>
</dbReference>
<proteinExistence type="predicted"/>
<keyword evidence="2" id="KW-1185">Reference proteome</keyword>